<dbReference type="InterPro" id="IPR007867">
    <property type="entry name" value="GMC_OxRtase_C"/>
</dbReference>
<evidence type="ECO:0000256" key="4">
    <source>
        <dbReference type="ARBA" id="ARBA00022729"/>
    </source>
</evidence>
<dbReference type="Pfam" id="PF05199">
    <property type="entry name" value="GMC_oxred_C"/>
    <property type="match status" value="1"/>
</dbReference>
<gene>
    <name evidence="12" type="primary">gor12</name>
    <name evidence="12" type="ORF">HETIRDRAFT_148913</name>
</gene>
<dbReference type="RefSeq" id="XP_009552705.1">
    <property type="nucleotide sequence ID" value="XM_009554410.1"/>
</dbReference>
<evidence type="ECO:0000313" key="12">
    <source>
        <dbReference type="EMBL" id="ETW75271.1"/>
    </source>
</evidence>
<evidence type="ECO:0000256" key="9">
    <source>
        <dbReference type="RuleBase" id="RU003968"/>
    </source>
</evidence>
<dbReference type="InterPro" id="IPR036188">
    <property type="entry name" value="FAD/NAD-bd_sf"/>
</dbReference>
<evidence type="ECO:0000313" key="13">
    <source>
        <dbReference type="Proteomes" id="UP000030671"/>
    </source>
</evidence>
<feature type="domain" description="Glucose-methanol-choline oxidoreductase N-terminal" evidence="11">
    <location>
        <begin position="288"/>
        <end position="302"/>
    </location>
</feature>
<dbReference type="GO" id="GO:0016614">
    <property type="term" value="F:oxidoreductase activity, acting on CH-OH group of donors"/>
    <property type="evidence" value="ECO:0007669"/>
    <property type="project" value="InterPro"/>
</dbReference>
<dbReference type="Proteomes" id="UP000030671">
    <property type="component" value="Unassembled WGS sequence"/>
</dbReference>
<keyword evidence="6" id="KW-0560">Oxidoreductase</keyword>
<evidence type="ECO:0000256" key="1">
    <source>
        <dbReference type="ARBA" id="ARBA00001974"/>
    </source>
</evidence>
<dbReference type="PROSITE" id="PS00624">
    <property type="entry name" value="GMC_OXRED_2"/>
    <property type="match status" value="1"/>
</dbReference>
<feature type="active site" description="Proton donor" evidence="7">
    <location>
        <position position="543"/>
    </location>
</feature>
<dbReference type="PANTHER" id="PTHR11552:SF201">
    <property type="entry name" value="GLUCOSE-METHANOL-CHOLINE OXIDOREDUCTASE N-TERMINAL DOMAIN-CONTAINING PROTEIN"/>
    <property type="match status" value="1"/>
</dbReference>
<feature type="domain" description="Glucose-methanol-choline oxidoreductase N-terminal" evidence="10">
    <location>
        <begin position="91"/>
        <end position="114"/>
    </location>
</feature>
<evidence type="ECO:0000256" key="8">
    <source>
        <dbReference type="PIRSR" id="PIRSR000137-2"/>
    </source>
</evidence>
<evidence type="ECO:0000256" key="6">
    <source>
        <dbReference type="ARBA" id="ARBA00023002"/>
    </source>
</evidence>
<dbReference type="PANTHER" id="PTHR11552">
    <property type="entry name" value="GLUCOSE-METHANOL-CHOLINE GMC OXIDOREDUCTASE"/>
    <property type="match status" value="1"/>
</dbReference>
<proteinExistence type="inferred from homology"/>
<dbReference type="PROSITE" id="PS00623">
    <property type="entry name" value="GMC_OXRED_1"/>
    <property type="match status" value="1"/>
</dbReference>
<comment type="similarity">
    <text evidence="2 9">Belongs to the GMC oxidoreductase family.</text>
</comment>
<keyword evidence="5 8" id="KW-0274">FAD</keyword>
<dbReference type="KEGG" id="hir:HETIRDRAFT_148913"/>
<dbReference type="HOGENOM" id="CLU_002865_6_0_1"/>
<dbReference type="OrthoDB" id="269227at2759"/>
<feature type="active site" description="Proton acceptor" evidence="7">
    <location>
        <position position="586"/>
    </location>
</feature>
<sequence length="608" mass="65765">MTAKLEDVVNKSFDYIIVGAGTAGLVVAARLSEDPATSVLVLEAGAANLDDPNLTLPATYGKVFKDPNYDWAFTTVPQKHADNNTYLWDRGKTLGGSSAINFYVWNRPGALDIDAWEKLGNPGWNWKNYLKYSNKSETWIPPTADEEAAERLTYDAQFHGTDGPLGIGFSSTRAGWDIPLQDALGNLGIDPVKEPLGGSPIGSFMAASSTDPRTHKRTYSIEYYYAAAGRKNLTVLTSAPASRILTATSPFPRGDGAPKTVLAKGVEFVYDGKTHTVGAGKEVILSAGAIKSPQLLELSGIGDPKVLNALGIEVKAALPAVGNNSQEHNFVGLSWEINEQEKYSTLDALRDPANVDAQLALYAQGKGLFTVGNVGLAMLPLETVSPRGAELHEAYAKRLRARIASGEFSPGLAAQYERQLEFWEKKDGDLEVISFPSFLSGPNPPEPGKSYLSIIAAVNHQFSRGTIHASSTDANQQPTIDPHYFEEDIDLQTFLEHVKFVRRLVKTDPLAPIVGKEINPGPEVQTDEQLATWLKQTMSTTYHTAGTTAMLPLDKGGVVDPSLKVYHTENIRVVDLGVMPLQIASHTQATVYAIAEQAADIIKGKFVA</sequence>
<evidence type="ECO:0000256" key="3">
    <source>
        <dbReference type="ARBA" id="ARBA00022630"/>
    </source>
</evidence>
<dbReference type="GeneID" id="20667306"/>
<organism evidence="12 13">
    <name type="scientific">Heterobasidion irregulare (strain TC 32-1)</name>
    <dbReference type="NCBI Taxonomy" id="747525"/>
    <lineage>
        <taxon>Eukaryota</taxon>
        <taxon>Fungi</taxon>
        <taxon>Dikarya</taxon>
        <taxon>Basidiomycota</taxon>
        <taxon>Agaricomycotina</taxon>
        <taxon>Agaricomycetes</taxon>
        <taxon>Russulales</taxon>
        <taxon>Bondarzewiaceae</taxon>
        <taxon>Heterobasidion</taxon>
        <taxon>Heterobasidion annosum species complex</taxon>
    </lineage>
</organism>
<keyword evidence="3 9" id="KW-0285">Flavoprotein</keyword>
<dbReference type="AlphaFoldDB" id="W4JQW3"/>
<comment type="cofactor">
    <cofactor evidence="1 8">
        <name>FAD</name>
        <dbReference type="ChEBI" id="CHEBI:57692"/>
    </cofactor>
</comment>
<dbReference type="Gene3D" id="3.50.50.60">
    <property type="entry name" value="FAD/NAD(P)-binding domain"/>
    <property type="match status" value="1"/>
</dbReference>
<reference evidence="12 13" key="1">
    <citation type="journal article" date="2012" name="New Phytol.">
        <title>Insight into trade-off between wood decay and parasitism from the genome of a fungal forest pathogen.</title>
        <authorList>
            <person name="Olson A."/>
            <person name="Aerts A."/>
            <person name="Asiegbu F."/>
            <person name="Belbahri L."/>
            <person name="Bouzid O."/>
            <person name="Broberg A."/>
            <person name="Canback B."/>
            <person name="Coutinho P.M."/>
            <person name="Cullen D."/>
            <person name="Dalman K."/>
            <person name="Deflorio G."/>
            <person name="van Diepen L.T."/>
            <person name="Dunand C."/>
            <person name="Duplessis S."/>
            <person name="Durling M."/>
            <person name="Gonthier P."/>
            <person name="Grimwood J."/>
            <person name="Fossdal C.G."/>
            <person name="Hansson D."/>
            <person name="Henrissat B."/>
            <person name="Hietala A."/>
            <person name="Himmelstrand K."/>
            <person name="Hoffmeister D."/>
            <person name="Hogberg N."/>
            <person name="James T.Y."/>
            <person name="Karlsson M."/>
            <person name="Kohler A."/>
            <person name="Kues U."/>
            <person name="Lee Y.H."/>
            <person name="Lin Y.C."/>
            <person name="Lind M."/>
            <person name="Lindquist E."/>
            <person name="Lombard V."/>
            <person name="Lucas S."/>
            <person name="Lunden K."/>
            <person name="Morin E."/>
            <person name="Murat C."/>
            <person name="Park J."/>
            <person name="Raffaello T."/>
            <person name="Rouze P."/>
            <person name="Salamov A."/>
            <person name="Schmutz J."/>
            <person name="Solheim H."/>
            <person name="Stahlberg J."/>
            <person name="Velez H."/>
            <person name="de Vries R.P."/>
            <person name="Wiebenga A."/>
            <person name="Woodward S."/>
            <person name="Yakovlev I."/>
            <person name="Garbelotto M."/>
            <person name="Martin F."/>
            <person name="Grigoriev I.V."/>
            <person name="Stenlid J."/>
        </authorList>
    </citation>
    <scope>NUCLEOTIDE SEQUENCE [LARGE SCALE GENOMIC DNA]</scope>
    <source>
        <strain evidence="12 13">TC 32-1</strain>
    </source>
</reference>
<dbReference type="eggNOG" id="KOG1238">
    <property type="taxonomic scope" value="Eukaryota"/>
</dbReference>
<evidence type="ECO:0000256" key="7">
    <source>
        <dbReference type="PIRSR" id="PIRSR000137-1"/>
    </source>
</evidence>
<evidence type="ECO:0000256" key="5">
    <source>
        <dbReference type="ARBA" id="ARBA00022827"/>
    </source>
</evidence>
<evidence type="ECO:0000259" key="10">
    <source>
        <dbReference type="PROSITE" id="PS00623"/>
    </source>
</evidence>
<dbReference type="GO" id="GO:0050660">
    <property type="term" value="F:flavin adenine dinucleotide binding"/>
    <property type="evidence" value="ECO:0007669"/>
    <property type="project" value="InterPro"/>
</dbReference>
<evidence type="ECO:0000259" key="11">
    <source>
        <dbReference type="PROSITE" id="PS00624"/>
    </source>
</evidence>
<keyword evidence="4" id="KW-0732">Signal</keyword>
<evidence type="ECO:0000256" key="2">
    <source>
        <dbReference type="ARBA" id="ARBA00010790"/>
    </source>
</evidence>
<dbReference type="InterPro" id="IPR000172">
    <property type="entry name" value="GMC_OxRdtase_N"/>
</dbReference>
<feature type="binding site" evidence="8">
    <location>
        <begin position="101"/>
        <end position="104"/>
    </location>
    <ligand>
        <name>FAD</name>
        <dbReference type="ChEBI" id="CHEBI:57692"/>
    </ligand>
</feature>
<dbReference type="SUPFAM" id="SSF54373">
    <property type="entry name" value="FAD-linked reductases, C-terminal domain"/>
    <property type="match status" value="1"/>
</dbReference>
<dbReference type="InParanoid" id="W4JQW3"/>
<dbReference type="Gene3D" id="3.30.560.10">
    <property type="entry name" value="Glucose Oxidase, domain 3"/>
    <property type="match status" value="1"/>
</dbReference>
<protein>
    <submittedName>
        <fullName evidence="12">GMC oxidoreductase 12</fullName>
    </submittedName>
</protein>
<dbReference type="EMBL" id="KI925466">
    <property type="protein sequence ID" value="ETW75271.1"/>
    <property type="molecule type" value="Genomic_DNA"/>
</dbReference>
<dbReference type="PIRSF" id="PIRSF000137">
    <property type="entry name" value="Alcohol_oxidase"/>
    <property type="match status" value="1"/>
</dbReference>
<accession>W4JQW3</accession>
<name>W4JQW3_HETIT</name>
<dbReference type="SUPFAM" id="SSF51905">
    <property type="entry name" value="FAD/NAD(P)-binding domain"/>
    <property type="match status" value="1"/>
</dbReference>
<dbReference type="Pfam" id="PF00732">
    <property type="entry name" value="GMC_oxred_N"/>
    <property type="match status" value="1"/>
</dbReference>
<keyword evidence="13" id="KW-1185">Reference proteome</keyword>
<dbReference type="InterPro" id="IPR012132">
    <property type="entry name" value="GMC_OxRdtase"/>
</dbReference>